<proteinExistence type="inferred from homology"/>
<feature type="transmembrane region" description="Helical" evidence="9">
    <location>
        <begin position="130"/>
        <end position="152"/>
    </location>
</feature>
<evidence type="ECO:0000259" key="10">
    <source>
        <dbReference type="Pfam" id="PF01061"/>
    </source>
</evidence>
<keyword evidence="3" id="KW-0813">Transport</keyword>
<dbReference type="GO" id="GO:0015774">
    <property type="term" value="P:polysaccharide transport"/>
    <property type="evidence" value="ECO:0007669"/>
    <property type="project" value="UniProtKB-KW"/>
</dbReference>
<dbReference type="GO" id="GO:0005886">
    <property type="term" value="C:plasma membrane"/>
    <property type="evidence" value="ECO:0007669"/>
    <property type="project" value="UniProtKB-SubCell"/>
</dbReference>
<dbReference type="EMBL" id="JABBKX010000017">
    <property type="protein sequence ID" value="NMJ44467.1"/>
    <property type="molecule type" value="Genomic_DNA"/>
</dbReference>
<comment type="similarity">
    <text evidence="2">Belongs to the ABC-2 integral membrane protein family.</text>
</comment>
<dbReference type="InterPro" id="IPR013525">
    <property type="entry name" value="ABC2_TM"/>
</dbReference>
<dbReference type="GO" id="GO:0140359">
    <property type="term" value="F:ABC-type transporter activity"/>
    <property type="evidence" value="ECO:0007669"/>
    <property type="project" value="InterPro"/>
</dbReference>
<dbReference type="PANTHER" id="PTHR30413">
    <property type="entry name" value="INNER MEMBRANE TRANSPORT PERMEASE"/>
    <property type="match status" value="1"/>
</dbReference>
<comment type="subcellular location">
    <subcellularLocation>
        <location evidence="1">Cell membrane</location>
        <topology evidence="1">Multi-pass membrane protein</topology>
    </subcellularLocation>
</comment>
<keyword evidence="12" id="KW-1185">Reference proteome</keyword>
<dbReference type="RefSeq" id="WP_170056643.1">
    <property type="nucleotide sequence ID" value="NZ_JABBKX010000017.1"/>
</dbReference>
<sequence length="277" mass="30748">MHHAANPVREFDAAAPRRRERAREDLEGGFARWRLAWALARGDITHRYRGSVLGPFWLTISTGVMLTALGVLYAKLFKMDVASYLPWLSVSLIVWAVISQVVTDATTSLTGAEGVIRQMPLPYTVHALRVVFRNAVVAAHNLPLIFVVFAVFGVTPSWTVVLAIPGLLLLGIAGFAASIFLGMICARFRDIPPIVGSIMQIAFFVSPVIWKPEMVGHWEPYLPINPFFALMETVRGPLMGTTGGIVVWLTAILWTGLLTLLAWTFFARFRGRIAFWV</sequence>
<dbReference type="AlphaFoldDB" id="A0A848EM75"/>
<feature type="transmembrane region" description="Helical" evidence="9">
    <location>
        <begin position="86"/>
        <end position="109"/>
    </location>
</feature>
<keyword evidence="7" id="KW-0762">Sugar transport</keyword>
<evidence type="ECO:0000256" key="8">
    <source>
        <dbReference type="ARBA" id="ARBA00023136"/>
    </source>
</evidence>
<keyword evidence="8 9" id="KW-0472">Membrane</keyword>
<feature type="transmembrane region" description="Helical" evidence="9">
    <location>
        <begin position="191"/>
        <end position="210"/>
    </location>
</feature>
<keyword evidence="6 9" id="KW-1133">Transmembrane helix</keyword>
<evidence type="ECO:0000256" key="1">
    <source>
        <dbReference type="ARBA" id="ARBA00004651"/>
    </source>
</evidence>
<dbReference type="PANTHER" id="PTHR30413:SF10">
    <property type="entry name" value="CAPSULE POLYSACCHARIDE EXPORT INNER-MEMBRANE PROTEIN CTRC"/>
    <property type="match status" value="1"/>
</dbReference>
<protein>
    <submittedName>
        <fullName evidence="11">ABC transporter permease</fullName>
    </submittedName>
</protein>
<evidence type="ECO:0000256" key="3">
    <source>
        <dbReference type="ARBA" id="ARBA00022448"/>
    </source>
</evidence>
<evidence type="ECO:0000313" key="11">
    <source>
        <dbReference type="EMBL" id="NMJ44467.1"/>
    </source>
</evidence>
<reference evidence="11 12" key="1">
    <citation type="submission" date="2020-03" db="EMBL/GenBank/DDBJ databases">
        <authorList>
            <person name="Sun Q."/>
        </authorList>
    </citation>
    <scope>NUCLEOTIDE SEQUENCE [LARGE SCALE GENOMIC DNA]</scope>
    <source>
        <strain evidence="11 12">JC162</strain>
    </source>
</reference>
<evidence type="ECO:0000256" key="2">
    <source>
        <dbReference type="ARBA" id="ARBA00007783"/>
    </source>
</evidence>
<feature type="transmembrane region" description="Helical" evidence="9">
    <location>
        <begin position="56"/>
        <end position="74"/>
    </location>
</feature>
<gene>
    <name evidence="11" type="ORF">GWK16_24695</name>
</gene>
<evidence type="ECO:0000256" key="4">
    <source>
        <dbReference type="ARBA" id="ARBA00022475"/>
    </source>
</evidence>
<feature type="domain" description="ABC-2 type transporter transmembrane" evidence="10">
    <location>
        <begin position="36"/>
        <end position="236"/>
    </location>
</feature>
<comment type="caution">
    <text evidence="11">The sequence shown here is derived from an EMBL/GenBank/DDBJ whole genome shotgun (WGS) entry which is preliminary data.</text>
</comment>
<dbReference type="Pfam" id="PF01061">
    <property type="entry name" value="ABC2_membrane"/>
    <property type="match status" value="1"/>
</dbReference>
<evidence type="ECO:0000256" key="9">
    <source>
        <dbReference type="SAM" id="Phobius"/>
    </source>
</evidence>
<feature type="transmembrane region" description="Helical" evidence="9">
    <location>
        <begin position="245"/>
        <end position="266"/>
    </location>
</feature>
<dbReference type="GO" id="GO:0015920">
    <property type="term" value="P:lipopolysaccharide transport"/>
    <property type="evidence" value="ECO:0007669"/>
    <property type="project" value="TreeGrafter"/>
</dbReference>
<keyword evidence="4" id="KW-1003">Cell membrane</keyword>
<evidence type="ECO:0000256" key="6">
    <source>
        <dbReference type="ARBA" id="ARBA00022989"/>
    </source>
</evidence>
<organism evidence="11 12">
    <name type="scientific">Neoroseomonas marina</name>
    <dbReference type="NCBI Taxonomy" id="1232220"/>
    <lineage>
        <taxon>Bacteria</taxon>
        <taxon>Pseudomonadati</taxon>
        <taxon>Pseudomonadota</taxon>
        <taxon>Alphaproteobacteria</taxon>
        <taxon>Acetobacterales</taxon>
        <taxon>Acetobacteraceae</taxon>
        <taxon>Neoroseomonas</taxon>
    </lineage>
</organism>
<accession>A0A848EM75</accession>
<keyword evidence="7" id="KW-0625">Polysaccharide transport</keyword>
<evidence type="ECO:0000313" key="12">
    <source>
        <dbReference type="Proteomes" id="UP000548582"/>
    </source>
</evidence>
<dbReference type="Proteomes" id="UP000548582">
    <property type="component" value="Unassembled WGS sequence"/>
</dbReference>
<feature type="transmembrane region" description="Helical" evidence="9">
    <location>
        <begin position="158"/>
        <end position="184"/>
    </location>
</feature>
<keyword evidence="5 9" id="KW-0812">Transmembrane</keyword>
<evidence type="ECO:0000256" key="7">
    <source>
        <dbReference type="ARBA" id="ARBA00023047"/>
    </source>
</evidence>
<evidence type="ECO:0000256" key="5">
    <source>
        <dbReference type="ARBA" id="ARBA00022692"/>
    </source>
</evidence>
<name>A0A848EM75_9PROT</name>